<keyword evidence="5 10" id="KW-1133">Transmembrane helix</keyword>
<comment type="caution">
    <text evidence="12">The sequence shown here is derived from an EMBL/GenBank/DDBJ whole genome shotgun (WGS) entry which is preliminary data.</text>
</comment>
<evidence type="ECO:0000256" key="8">
    <source>
        <dbReference type="ARBA" id="ARBA00023315"/>
    </source>
</evidence>
<dbReference type="SMART" id="SM00563">
    <property type="entry name" value="PlsC"/>
    <property type="match status" value="1"/>
</dbReference>
<proteinExistence type="inferred from homology"/>
<feature type="transmembrane region" description="Helical" evidence="10">
    <location>
        <begin position="33"/>
        <end position="54"/>
    </location>
</feature>
<dbReference type="AlphaFoldDB" id="A0A9P7T141"/>
<keyword evidence="6" id="KW-0443">Lipid metabolism</keyword>
<dbReference type="PANTHER" id="PTHR23063">
    <property type="entry name" value="PHOSPHOLIPID ACYLTRANSFERASE"/>
    <property type="match status" value="1"/>
</dbReference>
<gene>
    <name evidence="12" type="ORF">E4U43_006566</name>
</gene>
<dbReference type="InterPro" id="IPR002123">
    <property type="entry name" value="Plipid/glycerol_acylTrfase"/>
</dbReference>
<evidence type="ECO:0000313" key="13">
    <source>
        <dbReference type="Proteomes" id="UP000748025"/>
    </source>
</evidence>
<evidence type="ECO:0000256" key="3">
    <source>
        <dbReference type="ARBA" id="ARBA00022679"/>
    </source>
</evidence>
<evidence type="ECO:0000313" key="12">
    <source>
        <dbReference type="EMBL" id="KAG6014409.1"/>
    </source>
</evidence>
<evidence type="ECO:0000256" key="1">
    <source>
        <dbReference type="ARBA" id="ARBA00004370"/>
    </source>
</evidence>
<keyword evidence="7 10" id="KW-0472">Membrane</keyword>
<sequence length="336" mass="36614">MEKYSQFRDRATGISPFLPVTTPLSPVSTVTHAVIFIFRLPFFIVYAGCYFMLFHQLPLPVMARKIALWGLMAIPGIWWVDLQLDGVKRGTLADQPLERFPHPGSVLAANFTSPIDAVYLAAIFDPIFTVSYPGERRVQRVSLLGAIMHALGPVQTAAPAGAKLLPLEHLLDEYPDRVIAVFPECGTSNGKAILPFSPSLVETPANVPMFPVSIRYTPPDVTTPVPGRWLGFLWNLLSRPTSCIRVRVAESQMNTAAAAKPIHSASSIPLNGRGRTDLKLRRSGSGGGAPSDCGPEEQRVLDRIGEALARLGRVKRVGLTMNDKVAFVSAYEGNKS</sequence>
<accession>A0A9P7T141</accession>
<dbReference type="Proteomes" id="UP000748025">
    <property type="component" value="Unassembled WGS sequence"/>
</dbReference>
<dbReference type="EMBL" id="SRPW01000456">
    <property type="protein sequence ID" value="KAG6014409.1"/>
    <property type="molecule type" value="Genomic_DNA"/>
</dbReference>
<evidence type="ECO:0000256" key="5">
    <source>
        <dbReference type="ARBA" id="ARBA00022989"/>
    </source>
</evidence>
<dbReference type="Pfam" id="PF01553">
    <property type="entry name" value="Acyltransferase"/>
    <property type="match status" value="1"/>
</dbReference>
<dbReference type="GO" id="GO:0016020">
    <property type="term" value="C:membrane"/>
    <property type="evidence" value="ECO:0007669"/>
    <property type="project" value="UniProtKB-SubCell"/>
</dbReference>
<evidence type="ECO:0000256" key="4">
    <source>
        <dbReference type="ARBA" id="ARBA00022692"/>
    </source>
</evidence>
<dbReference type="GO" id="GO:0006629">
    <property type="term" value="P:lipid metabolic process"/>
    <property type="evidence" value="ECO:0007669"/>
    <property type="project" value="UniProtKB-KW"/>
</dbReference>
<dbReference type="PANTHER" id="PTHR23063:SF60">
    <property type="entry name" value="LYSOPHOSPHATIDIC ACID:OLEOYL-COA ACYLTRANSFERASE 1"/>
    <property type="match status" value="1"/>
</dbReference>
<feature type="region of interest" description="Disordered" evidence="9">
    <location>
        <begin position="265"/>
        <end position="297"/>
    </location>
</feature>
<comment type="subcellular location">
    <subcellularLocation>
        <location evidence="1">Membrane</location>
    </subcellularLocation>
</comment>
<evidence type="ECO:0000256" key="6">
    <source>
        <dbReference type="ARBA" id="ARBA00023098"/>
    </source>
</evidence>
<dbReference type="OrthoDB" id="272512at2759"/>
<feature type="domain" description="Phospholipid/glycerol acyltransferase" evidence="11">
    <location>
        <begin position="105"/>
        <end position="217"/>
    </location>
</feature>
<reference evidence="12" key="1">
    <citation type="journal article" date="2020" name="bioRxiv">
        <title>Whole genome comparisons of ergot fungi reveals the divergence and evolution of species within the genus Claviceps are the result of varying mechanisms driving genome evolution and host range expansion.</title>
        <authorList>
            <person name="Wyka S.A."/>
            <person name="Mondo S.J."/>
            <person name="Liu M."/>
            <person name="Dettman J."/>
            <person name="Nalam V."/>
            <person name="Broders K.D."/>
        </authorList>
    </citation>
    <scope>NUCLEOTIDE SEQUENCE</scope>
    <source>
        <strain evidence="12">CCC 602</strain>
    </source>
</reference>
<keyword evidence="4 10" id="KW-0812">Transmembrane</keyword>
<keyword evidence="3" id="KW-0808">Transferase</keyword>
<dbReference type="GO" id="GO:0016746">
    <property type="term" value="F:acyltransferase activity"/>
    <property type="evidence" value="ECO:0007669"/>
    <property type="project" value="UniProtKB-KW"/>
</dbReference>
<evidence type="ECO:0000256" key="7">
    <source>
        <dbReference type="ARBA" id="ARBA00023136"/>
    </source>
</evidence>
<evidence type="ECO:0000256" key="9">
    <source>
        <dbReference type="SAM" id="MobiDB-lite"/>
    </source>
</evidence>
<protein>
    <recommendedName>
        <fullName evidence="11">Phospholipid/glycerol acyltransferase domain-containing protein</fullName>
    </recommendedName>
</protein>
<evidence type="ECO:0000256" key="10">
    <source>
        <dbReference type="SAM" id="Phobius"/>
    </source>
</evidence>
<organism evidence="12 13">
    <name type="scientific">Claviceps pusilla</name>
    <dbReference type="NCBI Taxonomy" id="123648"/>
    <lineage>
        <taxon>Eukaryota</taxon>
        <taxon>Fungi</taxon>
        <taxon>Dikarya</taxon>
        <taxon>Ascomycota</taxon>
        <taxon>Pezizomycotina</taxon>
        <taxon>Sordariomycetes</taxon>
        <taxon>Hypocreomycetidae</taxon>
        <taxon>Hypocreales</taxon>
        <taxon>Clavicipitaceae</taxon>
        <taxon>Claviceps</taxon>
    </lineage>
</organism>
<keyword evidence="13" id="KW-1185">Reference proteome</keyword>
<evidence type="ECO:0000256" key="2">
    <source>
        <dbReference type="ARBA" id="ARBA00008655"/>
    </source>
</evidence>
<comment type="similarity">
    <text evidence="2">Belongs to the 1-acyl-sn-glycerol-3-phosphate acyltransferase family.</text>
</comment>
<name>A0A9P7T141_9HYPO</name>
<evidence type="ECO:0000259" key="11">
    <source>
        <dbReference type="SMART" id="SM00563"/>
    </source>
</evidence>
<keyword evidence="8" id="KW-0012">Acyltransferase</keyword>